<gene>
    <name evidence="2" type="ORF">O181_079943</name>
</gene>
<dbReference type="Proteomes" id="UP000765509">
    <property type="component" value="Unassembled WGS sequence"/>
</dbReference>
<feature type="region of interest" description="Disordered" evidence="1">
    <location>
        <begin position="82"/>
        <end position="117"/>
    </location>
</feature>
<keyword evidence="3" id="KW-1185">Reference proteome</keyword>
<organism evidence="2 3">
    <name type="scientific">Austropuccinia psidii MF-1</name>
    <dbReference type="NCBI Taxonomy" id="1389203"/>
    <lineage>
        <taxon>Eukaryota</taxon>
        <taxon>Fungi</taxon>
        <taxon>Dikarya</taxon>
        <taxon>Basidiomycota</taxon>
        <taxon>Pucciniomycotina</taxon>
        <taxon>Pucciniomycetes</taxon>
        <taxon>Pucciniales</taxon>
        <taxon>Sphaerophragmiaceae</taxon>
        <taxon>Austropuccinia</taxon>
    </lineage>
</organism>
<sequence length="117" mass="13054">MLASTFETLIESREADKTAIPVVKPEPFPTGNNINIPVSIQELVYGRKAAGVEDLLRGWTPMSCKGKFQQIKSWLKNQSMLSKDQKKKLAQRKEKSPVEVPQASTSAKNGKENPKEQ</sequence>
<protein>
    <submittedName>
        <fullName evidence="2">Uncharacterized protein</fullName>
    </submittedName>
</protein>
<accession>A0A9Q3FHQ9</accession>
<comment type="caution">
    <text evidence="2">The sequence shown here is derived from an EMBL/GenBank/DDBJ whole genome shotgun (WGS) entry which is preliminary data.</text>
</comment>
<proteinExistence type="predicted"/>
<dbReference type="EMBL" id="AVOT02044878">
    <property type="protein sequence ID" value="MBW0540228.1"/>
    <property type="molecule type" value="Genomic_DNA"/>
</dbReference>
<reference evidence="2" key="1">
    <citation type="submission" date="2021-03" db="EMBL/GenBank/DDBJ databases">
        <title>Draft genome sequence of rust myrtle Austropuccinia psidii MF-1, a brazilian biotype.</title>
        <authorList>
            <person name="Quecine M.C."/>
            <person name="Pachon D.M.R."/>
            <person name="Bonatelli M.L."/>
            <person name="Correr F.H."/>
            <person name="Franceschini L.M."/>
            <person name="Leite T.F."/>
            <person name="Margarido G.R.A."/>
            <person name="Almeida C.A."/>
            <person name="Ferrarezi J.A."/>
            <person name="Labate C.A."/>
        </authorList>
    </citation>
    <scope>NUCLEOTIDE SEQUENCE</scope>
    <source>
        <strain evidence="2">MF-1</strain>
    </source>
</reference>
<name>A0A9Q3FHQ9_9BASI</name>
<dbReference type="AlphaFoldDB" id="A0A9Q3FHQ9"/>
<evidence type="ECO:0000313" key="3">
    <source>
        <dbReference type="Proteomes" id="UP000765509"/>
    </source>
</evidence>
<evidence type="ECO:0000256" key="1">
    <source>
        <dbReference type="SAM" id="MobiDB-lite"/>
    </source>
</evidence>
<evidence type="ECO:0000313" key="2">
    <source>
        <dbReference type="EMBL" id="MBW0540228.1"/>
    </source>
</evidence>